<gene>
    <name evidence="1" type="ORF">ceV_466</name>
</gene>
<name>A0A0N9R427_9VIRU</name>
<keyword evidence="2" id="KW-1185">Reference proteome</keyword>
<organism evidence="1 2">
    <name type="scientific">Chrysochromulina ericina virus CeV-01B</name>
    <dbReference type="NCBI Taxonomy" id="3070830"/>
    <lineage>
        <taxon>Viruses</taxon>
        <taxon>Varidnaviria</taxon>
        <taxon>Bamfordvirae</taxon>
        <taxon>Nucleocytoviricota</taxon>
        <taxon>Megaviricetes</taxon>
        <taxon>Imitervirales</taxon>
        <taxon>Mesomimiviridae</taxon>
        <taxon>Tethysvirus</taxon>
        <taxon>Tethysvirus raunefjordenense</taxon>
    </lineage>
</organism>
<evidence type="ECO:0000313" key="1">
    <source>
        <dbReference type="EMBL" id="ALH23372.1"/>
    </source>
</evidence>
<dbReference type="EMBL" id="KT820662">
    <property type="protein sequence ID" value="ALH23372.1"/>
    <property type="molecule type" value="Genomic_DNA"/>
</dbReference>
<dbReference type="Proteomes" id="UP000203826">
    <property type="component" value="Segment"/>
</dbReference>
<sequence length="47" mass="5519">MEDSIIKEYLSQLTDKEKIAFKKAQEILGDSFNIKKSLGFIKWNNKK</sequence>
<dbReference type="KEGG" id="vg:26049333"/>
<proteinExistence type="predicted"/>
<protein>
    <submittedName>
        <fullName evidence="1">Uncharacterized protein</fullName>
    </submittedName>
</protein>
<accession>A0A0N9R427</accession>
<evidence type="ECO:0000313" key="2">
    <source>
        <dbReference type="Proteomes" id="UP000203826"/>
    </source>
</evidence>
<reference evidence="1 2" key="1">
    <citation type="journal article" date="2015" name="Genome Announc.">
        <title>The 474-Kilobase-Pair Complete Genome Sequence of CeV-01B, a Virus Infecting Haptolina (Chrysochromulina) ericina (Prymnesiophyceae).</title>
        <authorList>
            <person name="Gallot-Lavallee L."/>
            <person name="Pagarete A."/>
            <person name="Legendre M."/>
            <person name="Santini S."/>
            <person name="Sandaa R.A."/>
            <person name="Himmelbauer H."/>
            <person name="Ogata H."/>
            <person name="Bratbak G."/>
            <person name="Claverie J.M."/>
        </authorList>
    </citation>
    <scope>NUCLEOTIDE SEQUENCE [LARGE SCALE GENOMIC DNA]</scope>
    <source>
        <strain evidence="1">CeV-01B</strain>
    </source>
</reference>